<keyword evidence="3" id="KW-1185">Reference proteome</keyword>
<dbReference type="PANTHER" id="PTHR12558">
    <property type="entry name" value="CELL DIVISION CYCLE 16,23,27"/>
    <property type="match status" value="1"/>
</dbReference>
<dbReference type="SUPFAM" id="SSF48452">
    <property type="entry name" value="TPR-like"/>
    <property type="match status" value="5"/>
</dbReference>
<feature type="repeat" description="TPR" evidence="1">
    <location>
        <begin position="732"/>
        <end position="765"/>
    </location>
</feature>
<dbReference type="SMART" id="SM00028">
    <property type="entry name" value="TPR"/>
    <property type="match status" value="10"/>
</dbReference>
<name>A0A7Y3W4R4_9PROT</name>
<proteinExistence type="predicted"/>
<protein>
    <submittedName>
        <fullName evidence="2">Tetratricopeptide repeat protein</fullName>
    </submittedName>
</protein>
<sequence>MAALALVACESSEDKAVRFTENAQDYLEEGELQRAKLQFANALQNDPNNLAALRGAAEVAEQQEELSNQLRFLERIVTLDPDDIEAIAKIARLNLLGGRPDEALRSANRVLEAEPDNLDALTVKGAALVLQNNLDGASEVLEQALSQAPDNAEVRNLLAARYVRDEDFQQAQDIIDEGLSADPGNEALLVVKLLLAQRRQDPEGMGETFRTLIEVSPENGFYKERYGEFLILARRDLDDAREQFEGALPLLAEKTPVVGRLIGIIREQDGDEVAEARLRELVTEYPEDDLVFAVAAYLCEVGQEERCEAEFRSIAEDSDQTLENRSRANVQLAERAFSQRDFETSREIAEGVLSEDETNPDALTLLGKIQLTENNSEGAIETLRLALNEEPDKEAALILLGLAYEANGRTTFGEAQLSQAIDRLGLSPQLFNAYRGMLVRNGKAEEAADLTLRYAQTANATPQVQRESAAVLISQNRSEEAEVVARSLIRANPDDQAARRVLATSLLQQERFDDAIAALDDLSKEGANNAATVQLRSEILNRQGRTDELRTYLEGVVADGEIFEAFGLLVQLEANAGNTAEAAAIASSATQAFPEVENSYVLVYNTQVALQDADAANAALEEGIATAATTGTLRTLKANRLLAEDDRIGARDVLKSLYDDGQLNDLAANNLAALMLDLGDDPAVALEIAMRFEGTEQPFLADTLAWAYFKNGQLEEAVQYSNIAKRLNQDNAEILFHIGTIAAANGDVETARDAFERALEAPGKTEAASEEAIRAGLASL</sequence>
<feature type="repeat" description="TPR" evidence="1">
    <location>
        <begin position="16"/>
        <end position="49"/>
    </location>
</feature>
<dbReference type="PROSITE" id="PS50005">
    <property type="entry name" value="TPR"/>
    <property type="match status" value="4"/>
</dbReference>
<keyword evidence="1" id="KW-0802">TPR repeat</keyword>
<dbReference type="InterPro" id="IPR019734">
    <property type="entry name" value="TPR_rpt"/>
</dbReference>
<dbReference type="AlphaFoldDB" id="A0A7Y3W4R4"/>
<dbReference type="EMBL" id="JABFCX010000002">
    <property type="protein sequence ID" value="NNU15743.1"/>
    <property type="molecule type" value="Genomic_DNA"/>
</dbReference>
<comment type="caution">
    <text evidence="2">The sequence shown here is derived from an EMBL/GenBank/DDBJ whole genome shotgun (WGS) entry which is preliminary data.</text>
</comment>
<evidence type="ECO:0000313" key="3">
    <source>
        <dbReference type="Proteomes" id="UP000536835"/>
    </source>
</evidence>
<gene>
    <name evidence="2" type="ORF">HK107_05345</name>
</gene>
<dbReference type="RefSeq" id="WP_173197410.1">
    <property type="nucleotide sequence ID" value="NZ_JABFCX010000002.1"/>
</dbReference>
<dbReference type="Pfam" id="PF13432">
    <property type="entry name" value="TPR_16"/>
    <property type="match status" value="2"/>
</dbReference>
<evidence type="ECO:0000313" key="2">
    <source>
        <dbReference type="EMBL" id="NNU15743.1"/>
    </source>
</evidence>
<dbReference type="InterPro" id="IPR011990">
    <property type="entry name" value="TPR-like_helical_dom_sf"/>
</dbReference>
<dbReference type="Pfam" id="PF14559">
    <property type="entry name" value="TPR_19"/>
    <property type="match status" value="3"/>
</dbReference>
<dbReference type="Gene3D" id="1.25.40.10">
    <property type="entry name" value="Tetratricopeptide repeat domain"/>
    <property type="match status" value="6"/>
</dbReference>
<feature type="repeat" description="TPR" evidence="1">
    <location>
        <begin position="152"/>
        <end position="185"/>
    </location>
</feature>
<accession>A0A7Y3W4R4</accession>
<dbReference type="PANTHER" id="PTHR12558:SF13">
    <property type="entry name" value="CELL DIVISION CYCLE PROTEIN 27 HOMOLOG"/>
    <property type="match status" value="1"/>
</dbReference>
<feature type="repeat" description="TPR" evidence="1">
    <location>
        <begin position="360"/>
        <end position="393"/>
    </location>
</feature>
<evidence type="ECO:0000256" key="1">
    <source>
        <dbReference type="PROSITE-ProRule" id="PRU00339"/>
    </source>
</evidence>
<dbReference type="Proteomes" id="UP000536835">
    <property type="component" value="Unassembled WGS sequence"/>
</dbReference>
<reference evidence="2 3" key="1">
    <citation type="submission" date="2020-05" db="EMBL/GenBank/DDBJ databases">
        <title>Parvularcula mediterraneae sp. nov., isolated from polypropylene straw from shallow seawater of the seashore of Laganas in Zakynthos island, Greece.</title>
        <authorList>
            <person name="Szabo I."/>
            <person name="Al-Omari J."/>
            <person name="Rado J."/>
            <person name="Szerdahelyi G.S."/>
        </authorList>
    </citation>
    <scope>NUCLEOTIDE SEQUENCE [LARGE SCALE GENOMIC DNA]</scope>
    <source>
        <strain evidence="2 3">ZS-1/3</strain>
    </source>
</reference>
<organism evidence="2 3">
    <name type="scientific">Parvularcula mediterranea</name>
    <dbReference type="NCBI Taxonomy" id="2732508"/>
    <lineage>
        <taxon>Bacteria</taxon>
        <taxon>Pseudomonadati</taxon>
        <taxon>Pseudomonadota</taxon>
        <taxon>Alphaproteobacteria</taxon>
        <taxon>Parvularculales</taxon>
        <taxon>Parvularculaceae</taxon>
        <taxon>Parvularcula</taxon>
    </lineage>
</organism>